<dbReference type="CDD" id="cd01448">
    <property type="entry name" value="TST_Repeat_1"/>
    <property type="match status" value="1"/>
</dbReference>
<dbReference type="CDD" id="cd01449">
    <property type="entry name" value="TST_Repeat_2"/>
    <property type="match status" value="1"/>
</dbReference>
<dbReference type="SMART" id="SM00450">
    <property type="entry name" value="RHOD"/>
    <property type="match status" value="2"/>
</dbReference>
<dbReference type="PROSITE" id="PS00380">
    <property type="entry name" value="RHODANESE_1"/>
    <property type="match status" value="1"/>
</dbReference>
<dbReference type="EMBL" id="PDJF01000001">
    <property type="protein sequence ID" value="PFG27122.1"/>
    <property type="molecule type" value="Genomic_DNA"/>
</dbReference>
<keyword evidence="4" id="KW-0812">Transmembrane</keyword>
<dbReference type="Pfam" id="PF00581">
    <property type="entry name" value="Rhodanese"/>
    <property type="match status" value="2"/>
</dbReference>
<keyword evidence="4" id="KW-0472">Membrane</keyword>
<keyword evidence="7" id="KW-1185">Reference proteome</keyword>
<dbReference type="GO" id="GO:0004792">
    <property type="term" value="F:thiosulfate-cyanide sulfurtransferase activity"/>
    <property type="evidence" value="ECO:0007669"/>
    <property type="project" value="UniProtKB-EC"/>
</dbReference>
<dbReference type="SUPFAM" id="SSF52821">
    <property type="entry name" value="Rhodanese/Cell cycle control phosphatase"/>
    <property type="match status" value="2"/>
</dbReference>
<dbReference type="PROSITE" id="PS00683">
    <property type="entry name" value="RHODANESE_2"/>
    <property type="match status" value="1"/>
</dbReference>
<organism evidence="6 7">
    <name type="scientific">Corynebacterium renale</name>
    <dbReference type="NCBI Taxonomy" id="1724"/>
    <lineage>
        <taxon>Bacteria</taxon>
        <taxon>Bacillati</taxon>
        <taxon>Actinomycetota</taxon>
        <taxon>Actinomycetes</taxon>
        <taxon>Mycobacteriales</taxon>
        <taxon>Corynebacteriaceae</taxon>
        <taxon>Corynebacterium</taxon>
    </lineage>
</organism>
<evidence type="ECO:0000256" key="1">
    <source>
        <dbReference type="ARBA" id="ARBA00022737"/>
    </source>
</evidence>
<keyword evidence="1" id="KW-0677">Repeat</keyword>
<dbReference type="STRING" id="1724.GCA_001044175_00284"/>
<dbReference type="Gene3D" id="3.40.250.10">
    <property type="entry name" value="Rhodanese-like domain"/>
    <property type="match status" value="2"/>
</dbReference>
<dbReference type="Proteomes" id="UP000221653">
    <property type="component" value="Unassembled WGS sequence"/>
</dbReference>
<keyword evidence="4" id="KW-1133">Transmembrane helix</keyword>
<protein>
    <recommendedName>
        <fullName evidence="3">Sulfurtransferase</fullName>
    </recommendedName>
</protein>
<dbReference type="PANTHER" id="PTHR43855:SF1">
    <property type="entry name" value="THIOSULFATE SULFURTRANSFERASE"/>
    <property type="match status" value="1"/>
</dbReference>
<accession>A0A2A9DMD3</accession>
<evidence type="ECO:0000256" key="2">
    <source>
        <dbReference type="ARBA" id="ARBA00047549"/>
    </source>
</evidence>
<feature type="domain" description="Rhodanese" evidence="5">
    <location>
        <begin position="70"/>
        <end position="177"/>
    </location>
</feature>
<dbReference type="InterPro" id="IPR001763">
    <property type="entry name" value="Rhodanese-like_dom"/>
</dbReference>
<evidence type="ECO:0000256" key="3">
    <source>
        <dbReference type="RuleBase" id="RU000507"/>
    </source>
</evidence>
<dbReference type="PANTHER" id="PTHR43855">
    <property type="entry name" value="THIOSULFATE SULFURTRANSFERASE"/>
    <property type="match status" value="1"/>
</dbReference>
<evidence type="ECO:0000313" key="7">
    <source>
        <dbReference type="Proteomes" id="UP000221653"/>
    </source>
</evidence>
<evidence type="ECO:0000259" key="5">
    <source>
        <dbReference type="PROSITE" id="PS50206"/>
    </source>
</evidence>
<keyword evidence="3 6" id="KW-0808">Transferase</keyword>
<gene>
    <name evidence="6" type="ORF">ATK06_0171</name>
</gene>
<feature type="transmembrane region" description="Helical" evidence="4">
    <location>
        <begin position="12"/>
        <end position="32"/>
    </location>
</feature>
<keyword evidence="6" id="KW-0670">Pyruvate</keyword>
<evidence type="ECO:0000256" key="4">
    <source>
        <dbReference type="SAM" id="Phobius"/>
    </source>
</evidence>
<reference evidence="6 7" key="1">
    <citation type="submission" date="2017-10" db="EMBL/GenBank/DDBJ databases">
        <title>Sequencing the genomes of 1000 actinobacteria strains.</title>
        <authorList>
            <person name="Klenk H.-P."/>
        </authorList>
    </citation>
    <scope>NUCLEOTIDE SEQUENCE [LARGE SCALE GENOMIC DNA]</scope>
    <source>
        <strain evidence="6 7">DSM 20688</strain>
    </source>
</reference>
<dbReference type="AlphaFoldDB" id="A0A2A9DMD3"/>
<sequence length="340" mass="38436">MMNATLEEVGLTYYRMVTIVVISVYIPINPLVADIERPPMPIEFDPSPRFSEYAHPERVVSAAWLSAHLGMPGLKVVESDEDSLLYDIGHIPGAVRIDWQRDLNDPITRDFIDGERFAKLMSEKGIARDDTIVVYGDHNNWWATYTMWVLTMFGHEDVRLLDGGRDGWMGEERDTSFAVPAYPETDYPVVKRNDELLRAFVEEVVEEAAAKSSTLIDARPSISYTAEERTSGTFARKTGNREGHIPGAINISHNKAIYPNNTFRGRKELDEIAADVPTDKPIIVYCHLGDRASHMWFVLTYLLGYDNVRVYDGSWAEWGSRVRMPIAVGPTPEGDNQPEL</sequence>
<feature type="domain" description="Rhodanese" evidence="5">
    <location>
        <begin position="241"/>
        <end position="327"/>
    </location>
</feature>
<evidence type="ECO:0000313" key="6">
    <source>
        <dbReference type="EMBL" id="PFG27122.1"/>
    </source>
</evidence>
<comment type="caution">
    <text evidence="6">The sequence shown here is derived from an EMBL/GenBank/DDBJ whole genome shotgun (WGS) entry which is preliminary data.</text>
</comment>
<comment type="catalytic activity">
    <reaction evidence="2">
        <text>thiosulfate + hydrogen cyanide = thiocyanate + sulfite + 2 H(+)</text>
        <dbReference type="Rhea" id="RHEA:16881"/>
        <dbReference type="ChEBI" id="CHEBI:15378"/>
        <dbReference type="ChEBI" id="CHEBI:17359"/>
        <dbReference type="ChEBI" id="CHEBI:18022"/>
        <dbReference type="ChEBI" id="CHEBI:18407"/>
        <dbReference type="ChEBI" id="CHEBI:33542"/>
        <dbReference type="EC" id="2.8.1.1"/>
    </reaction>
</comment>
<dbReference type="PROSITE" id="PS50206">
    <property type="entry name" value="RHODANESE_3"/>
    <property type="match status" value="2"/>
</dbReference>
<name>A0A2A9DMD3_9CORY</name>
<dbReference type="InterPro" id="IPR036873">
    <property type="entry name" value="Rhodanese-like_dom_sf"/>
</dbReference>
<dbReference type="InterPro" id="IPR001307">
    <property type="entry name" value="Thiosulphate_STrfase_CS"/>
</dbReference>
<proteinExistence type="predicted"/>
<dbReference type="InterPro" id="IPR051126">
    <property type="entry name" value="Thiosulfate_sulfurtransferase"/>
</dbReference>